<organism evidence="8 9">
    <name type="scientific">Chaetomium fimeti</name>
    <dbReference type="NCBI Taxonomy" id="1854472"/>
    <lineage>
        <taxon>Eukaryota</taxon>
        <taxon>Fungi</taxon>
        <taxon>Dikarya</taxon>
        <taxon>Ascomycota</taxon>
        <taxon>Pezizomycotina</taxon>
        <taxon>Sordariomycetes</taxon>
        <taxon>Sordariomycetidae</taxon>
        <taxon>Sordariales</taxon>
        <taxon>Chaetomiaceae</taxon>
        <taxon>Chaetomium</taxon>
    </lineage>
</organism>
<dbReference type="Pfam" id="PF12859">
    <property type="entry name" value="ANAPC1"/>
    <property type="match status" value="1"/>
</dbReference>
<evidence type="ECO:0000313" key="9">
    <source>
        <dbReference type="Proteomes" id="UP001278766"/>
    </source>
</evidence>
<evidence type="ECO:0000259" key="7">
    <source>
        <dbReference type="Pfam" id="PF12859"/>
    </source>
</evidence>
<dbReference type="GO" id="GO:0005680">
    <property type="term" value="C:anaphase-promoting complex"/>
    <property type="evidence" value="ECO:0007669"/>
    <property type="project" value="InterPro"/>
</dbReference>
<dbReference type="GO" id="GO:0051301">
    <property type="term" value="P:cell division"/>
    <property type="evidence" value="ECO:0007669"/>
    <property type="project" value="UniProtKB-KW"/>
</dbReference>
<comment type="similarity">
    <text evidence="1">Belongs to the APC1 family.</text>
</comment>
<evidence type="ECO:0000313" key="8">
    <source>
        <dbReference type="EMBL" id="KAK3299496.1"/>
    </source>
</evidence>
<dbReference type="GO" id="GO:0007091">
    <property type="term" value="P:metaphase/anaphase transition of mitotic cell cycle"/>
    <property type="evidence" value="ECO:0007669"/>
    <property type="project" value="TreeGrafter"/>
</dbReference>
<feature type="region of interest" description="Disordered" evidence="6">
    <location>
        <begin position="323"/>
        <end position="375"/>
    </location>
</feature>
<evidence type="ECO:0000256" key="2">
    <source>
        <dbReference type="ARBA" id="ARBA00022618"/>
    </source>
</evidence>
<dbReference type="InterPro" id="IPR011989">
    <property type="entry name" value="ARM-like"/>
</dbReference>
<evidence type="ECO:0000256" key="6">
    <source>
        <dbReference type="SAM" id="MobiDB-lite"/>
    </source>
</evidence>
<evidence type="ECO:0000256" key="5">
    <source>
        <dbReference type="ARBA" id="ARBA00023306"/>
    </source>
</evidence>
<dbReference type="FunFam" id="1.25.10.10:FF:000217">
    <property type="entry name" value="20S cyclosome subunit (APC1/BimE)"/>
    <property type="match status" value="1"/>
</dbReference>
<feature type="compositionally biased region" description="Polar residues" evidence="6">
    <location>
        <begin position="90"/>
        <end position="106"/>
    </location>
</feature>
<feature type="compositionally biased region" description="Basic residues" evidence="6">
    <location>
        <begin position="1977"/>
        <end position="1995"/>
    </location>
</feature>
<gene>
    <name evidence="8" type="ORF">B0H64DRAFT_430497</name>
</gene>
<name>A0AAE0HPL6_9PEZI</name>
<dbReference type="PANTHER" id="PTHR12827:SF3">
    <property type="entry name" value="ANAPHASE-PROMOTING COMPLEX SUBUNIT 1"/>
    <property type="match status" value="1"/>
</dbReference>
<dbReference type="InterPro" id="IPR049255">
    <property type="entry name" value="Apc1_N"/>
</dbReference>
<dbReference type="Proteomes" id="UP001278766">
    <property type="component" value="Unassembled WGS sequence"/>
</dbReference>
<sequence length="2040" mass="222938">MASVTSLGVHQPIGLRHAVDEGILPPNPPASSYSWEVIISKEDGREYEDELLTTENCVIWSRGGIFRKSFSFDPEKEPVTQALLAYFPASSDSPGVTSQTEQSTPNRPDKPALSRALVVFLRSQAHIYFLSGTSHVVHMPFEVESACAGPRGVIIQRKLRVDGTPVSLRLPKIPPASFVSSEPLGPRHSHGHGLTEFSTEGLGNPKALPLRLSLTLENMWQQPMEASESHWPRLVCLNDPLLEIGLVVTHPEVPATGKGRKSPPAPVFLGRSEEILHIQAVQIPRTSATSSCELTIVVTVNREINMYTIWRLTYPEYEDSFLDPQQKQKTKPSRRRSSMAPGLASGAATPIHPSTRESFGAPLPGKKTRKSVKLEGKEKALENALSSLVDAEKGSDATRRQSRRVSSLLARADLSASQDRATFAEQPLLGNHGGRRIESHGSQRLRLSSGYGAPSFGATFNYNRINQLPEAPVDNLLEELRAGGDFEGFHNMGLDDHDFDGLVREMMLTKIQSVGMDNANVRYSLSGKPARTQAKVFILAGPPTATDDHGRSQLLIAIQDPVDKRLQLLTLHVQHLEGQTPKKNKTKQFPDLGDFDIIPGEPRRVQSVVDSCKISDGIESIMILSEDRRGGRELSLQSPWGKVTTVTLPSLLVNNIGSLQFAGSHRVSGTIQGQRPPSVSLTGTQIDAICHPNSLGAVDLRDKDGKFHRIRIQLQPSSPQVRRVLDACRGVLHASYADRIVAGWWHVMQWLQDAKRRGLEHAIADVEWSAAVILILSSFLALGHNSETSLRTLANETVKPAAKNKWEAMQLRETPNSSACPQWMRTKAWQWALDDLSGTPSTAGAQPWPSGSFVAFHVTLAKRWMASSGGLSAFGFEGYLPTALNRTGEPRNMAAWSILLALHLLVEEQKLNVLASEHSSPGQADTKALLHQLARWLGWHRYAAVYALGAQAEPDFADDLVPFVVADLTEPPFDYCILTWIQGHLATGRGTEYPTLSDLYANATRDTLGGKLRHQLWASLTPRTLMFERLFGRLGSTTHRLEAVVAMHECGFTPQILETLPEAILTALQDVISICQPKPPLSWPKDLLTLVGRTDVSGVLQPTKTWRALGSDVNAPSHEAKRDFRALCQTLDGSNDHVEDAGAAERQAVVRSLFREDRRLNEAQGMLSTSKHRVVRLDPKTEWTEPEYLEKQKELVATIATSTLAIAAGRGLLHFSLRYPLLTQKYQISAFNLNCLVKPANNTVSVDKSMFPEEKISWAFFHQGVSGGLAISPQAKGIDTSWILYNKPGQDLSNRHAGFLLALGLNGHLKSVARWVAFKYLTPKHTMTTIGLLLGLAASYIGTMDALMTRLLSVHITRMLPRGAADLNLSTATQTTGVMGIGLVYCNSQHRRMSEIMLSEIEHVSSSDEEEDGSIRDESYRLAAGFALGFINLGKGGDLKGLRDMQLTEKLLTVATATKRMELVHVLDWSAAGAVVAIALIYMKSEDQIVARKIDVPDTLLQFDYVRPDILLLRTVAKNLILWNEVDPTFEWIQDSLPVEYRSRYKLTSVVKLQSRDLPFFSILAGLCFSLGLRFSGSANVRVRDLLVHYLDQFIRIGQIPVSNYDSELARNNARMCMDTLALSCAMVMAGTGDITVLRRLRALHGRDDTTTSYGSHLAAHLAIGALFLGSGTATFGTTDLAIASLLVAFYPLFPANVQDNRSHLQAFRHFWVLATEPRCLVTKDLVTNQPLNLPILIRLRPGSPSAAAAASQTPRNDPADQDAITLRRQTPCLLPPLDDIARVDTDAKAAGYWDLSVPFADEPRLKADFRRCQTVYLRRRPADEGTFPATLRALAGGAVSEEIAALAVDGGAAAAAAGGGGGGEMKRREPPLRWVFGLDALADLSLAERGVVLDLFGSGGGVGEGEGATTAVDARLVLRAGVEGVGGWSRDRLLGLRLLFEWAERRGLFAEGKSAAAAAAGDGGVVEKQAEGGKGKKDKGKAKKTAAGRGKKKVSMGAALHEELEKKADDVGPVEAAWWLRDSAIDELKGKTWLAGREG</sequence>
<dbReference type="GeneID" id="87842878"/>
<protein>
    <recommendedName>
        <fullName evidence="7">Anaphase-promoting complex subunit 1 N-terminal domain-containing protein</fullName>
    </recommendedName>
</protein>
<comment type="caution">
    <text evidence="8">The sequence shown here is derived from an EMBL/GenBank/DDBJ whole genome shotgun (WGS) entry which is preliminary data.</text>
</comment>
<dbReference type="RefSeq" id="XP_062663010.1">
    <property type="nucleotide sequence ID" value="XM_062805930.1"/>
</dbReference>
<reference evidence="8" key="2">
    <citation type="submission" date="2023-06" db="EMBL/GenBank/DDBJ databases">
        <authorList>
            <consortium name="Lawrence Berkeley National Laboratory"/>
            <person name="Haridas S."/>
            <person name="Hensen N."/>
            <person name="Bonometti L."/>
            <person name="Westerberg I."/>
            <person name="Brannstrom I.O."/>
            <person name="Guillou S."/>
            <person name="Cros-Aarteil S."/>
            <person name="Calhoun S."/>
            <person name="Kuo A."/>
            <person name="Mondo S."/>
            <person name="Pangilinan J."/>
            <person name="Riley R."/>
            <person name="Labutti K."/>
            <person name="Andreopoulos B."/>
            <person name="Lipzen A."/>
            <person name="Chen C."/>
            <person name="Yanf M."/>
            <person name="Daum C."/>
            <person name="Ng V."/>
            <person name="Clum A."/>
            <person name="Steindorff A."/>
            <person name="Ohm R."/>
            <person name="Martin F."/>
            <person name="Silar P."/>
            <person name="Natvig D."/>
            <person name="Lalanne C."/>
            <person name="Gautier V."/>
            <person name="Ament-Velasquez S.L."/>
            <person name="Kruys A."/>
            <person name="Hutchinson M.I."/>
            <person name="Powell A.J."/>
            <person name="Barry K."/>
            <person name="Miller A.N."/>
            <person name="Grigoriev I.V."/>
            <person name="Debuchy R."/>
            <person name="Gladieux P."/>
            <person name="Thoren M.H."/>
            <person name="Johannesson H."/>
        </authorList>
    </citation>
    <scope>NUCLEOTIDE SEQUENCE</scope>
    <source>
        <strain evidence="8">CBS 168.71</strain>
    </source>
</reference>
<keyword evidence="9" id="KW-1185">Reference proteome</keyword>
<evidence type="ECO:0000256" key="1">
    <source>
        <dbReference type="ARBA" id="ARBA00010547"/>
    </source>
</evidence>
<accession>A0AAE0HPL6</accession>
<dbReference type="EMBL" id="JAUEPN010000002">
    <property type="protein sequence ID" value="KAK3299496.1"/>
    <property type="molecule type" value="Genomic_DNA"/>
</dbReference>
<evidence type="ECO:0000256" key="4">
    <source>
        <dbReference type="ARBA" id="ARBA00022776"/>
    </source>
</evidence>
<keyword evidence="5" id="KW-0131">Cell cycle</keyword>
<reference evidence="8" key="1">
    <citation type="journal article" date="2023" name="Mol. Phylogenet. Evol.">
        <title>Genome-scale phylogeny and comparative genomics of the fungal order Sordariales.</title>
        <authorList>
            <person name="Hensen N."/>
            <person name="Bonometti L."/>
            <person name="Westerberg I."/>
            <person name="Brannstrom I.O."/>
            <person name="Guillou S."/>
            <person name="Cros-Aarteil S."/>
            <person name="Calhoun S."/>
            <person name="Haridas S."/>
            <person name="Kuo A."/>
            <person name="Mondo S."/>
            <person name="Pangilinan J."/>
            <person name="Riley R."/>
            <person name="LaButti K."/>
            <person name="Andreopoulos B."/>
            <person name="Lipzen A."/>
            <person name="Chen C."/>
            <person name="Yan M."/>
            <person name="Daum C."/>
            <person name="Ng V."/>
            <person name="Clum A."/>
            <person name="Steindorff A."/>
            <person name="Ohm R.A."/>
            <person name="Martin F."/>
            <person name="Silar P."/>
            <person name="Natvig D.O."/>
            <person name="Lalanne C."/>
            <person name="Gautier V."/>
            <person name="Ament-Velasquez S.L."/>
            <person name="Kruys A."/>
            <person name="Hutchinson M.I."/>
            <person name="Powell A.J."/>
            <person name="Barry K."/>
            <person name="Miller A.N."/>
            <person name="Grigoriev I.V."/>
            <person name="Debuchy R."/>
            <person name="Gladieux P."/>
            <person name="Hiltunen Thoren M."/>
            <person name="Johannesson H."/>
        </authorList>
    </citation>
    <scope>NUCLEOTIDE SEQUENCE</scope>
    <source>
        <strain evidence="8">CBS 168.71</strain>
    </source>
</reference>
<dbReference type="GO" id="GO:0031145">
    <property type="term" value="P:anaphase-promoting complex-dependent catabolic process"/>
    <property type="evidence" value="ECO:0007669"/>
    <property type="project" value="TreeGrafter"/>
</dbReference>
<dbReference type="FunFam" id="1.25.10.10:FF:000400">
    <property type="entry name" value="20S cyclosome subunit (APC1/BimE), putative"/>
    <property type="match status" value="1"/>
</dbReference>
<dbReference type="GO" id="GO:0060090">
    <property type="term" value="F:molecular adaptor activity"/>
    <property type="evidence" value="ECO:0007669"/>
    <property type="project" value="TreeGrafter"/>
</dbReference>
<dbReference type="PANTHER" id="PTHR12827">
    <property type="entry name" value="MEIOTIC CHECKPOINT REGULATOR TSG24 FAMILY MEMBER"/>
    <property type="match status" value="1"/>
</dbReference>
<feature type="domain" description="Anaphase-promoting complex subunit 1 N-terminal" evidence="7">
    <location>
        <begin position="30"/>
        <end position="775"/>
    </location>
</feature>
<dbReference type="InterPro" id="IPR024990">
    <property type="entry name" value="Apc1"/>
</dbReference>
<feature type="region of interest" description="Disordered" evidence="6">
    <location>
        <begin position="90"/>
        <end position="110"/>
    </location>
</feature>
<feature type="region of interest" description="Disordered" evidence="6">
    <location>
        <begin position="179"/>
        <end position="200"/>
    </location>
</feature>
<feature type="compositionally biased region" description="Basic residues" evidence="6">
    <location>
        <begin position="328"/>
        <end position="337"/>
    </location>
</feature>
<dbReference type="GO" id="GO:0070979">
    <property type="term" value="P:protein K11-linked ubiquitination"/>
    <property type="evidence" value="ECO:0007669"/>
    <property type="project" value="TreeGrafter"/>
</dbReference>
<dbReference type="Gene3D" id="1.25.10.10">
    <property type="entry name" value="Leucine-rich Repeat Variant"/>
    <property type="match status" value="2"/>
</dbReference>
<feature type="region of interest" description="Disordered" evidence="6">
    <location>
        <begin position="1961"/>
        <end position="1996"/>
    </location>
</feature>
<keyword evidence="4" id="KW-0498">Mitosis</keyword>
<keyword evidence="2" id="KW-0132">Cell division</keyword>
<evidence type="ECO:0000256" key="3">
    <source>
        <dbReference type="ARBA" id="ARBA00022737"/>
    </source>
</evidence>
<proteinExistence type="inferred from homology"/>
<keyword evidence="3" id="KW-0677">Repeat</keyword>